<dbReference type="AlphaFoldDB" id="A0AAV8U3L0"/>
<evidence type="ECO:0000313" key="2">
    <source>
        <dbReference type="Proteomes" id="UP001159364"/>
    </source>
</evidence>
<dbReference type="SUPFAM" id="SSF117281">
    <property type="entry name" value="Kelch motif"/>
    <property type="match status" value="1"/>
</dbReference>
<dbReference type="EMBL" id="JAIWQS010000001">
    <property type="protein sequence ID" value="KAJ8773830.1"/>
    <property type="molecule type" value="Genomic_DNA"/>
</dbReference>
<dbReference type="GO" id="GO:0005829">
    <property type="term" value="C:cytosol"/>
    <property type="evidence" value="ECO:0007669"/>
    <property type="project" value="TreeGrafter"/>
</dbReference>
<dbReference type="GO" id="GO:0043161">
    <property type="term" value="P:proteasome-mediated ubiquitin-dependent protein catabolic process"/>
    <property type="evidence" value="ECO:0007669"/>
    <property type="project" value="TreeGrafter"/>
</dbReference>
<dbReference type="PANTHER" id="PTHR24414">
    <property type="entry name" value="F-BOX/KELCH-REPEAT PROTEIN SKIP4"/>
    <property type="match status" value="1"/>
</dbReference>
<keyword evidence="2" id="KW-1185">Reference proteome</keyword>
<accession>A0AAV8U3L0</accession>
<proteinExistence type="predicted"/>
<sequence>MSDDSKVEESPSVEAPIHGDMLEAILTYVPLIYLVPACHVSKQWSRAVSTSLRHQNPIKPWLLLHIQRTRHPYSTASYAYDPRSRIWVQIHQPPIKYVYALRSSHLTLLYMLSPSKFLFSFDPLHLTWHHVDAPIVWRTDPIVALVGHRVIVAGGACDFEEDPLAVEMYDLKSRTWDRCESMPTIFKDSAASMWLSVTADSNKMYVVQKSSGIMYSFDPITNAWQGPYNVKPTTDVRSCIIGFAKDQFMMVGLTEEINGVNVKVWRVDGESWEFVKVIGEMPKELVEKLRVDSWSTSSVIVSLIDDFMYINNTSAPGEMIVCELGDGGDCKWSSVENVIVGDDCLLRDRLVFTCSYVGLKDLHIAMTAHNCKFAAKSNVC</sequence>
<reference evidence="1 2" key="1">
    <citation type="submission" date="2021-09" db="EMBL/GenBank/DDBJ databases">
        <title>Genomic insights and catalytic innovation underlie evolution of tropane alkaloids biosynthesis.</title>
        <authorList>
            <person name="Wang Y.-J."/>
            <person name="Tian T."/>
            <person name="Huang J.-P."/>
            <person name="Huang S.-X."/>
        </authorList>
    </citation>
    <scope>NUCLEOTIDE SEQUENCE [LARGE SCALE GENOMIC DNA]</scope>
    <source>
        <strain evidence="1">KIB-2018</strain>
        <tissue evidence="1">Leaf</tissue>
    </source>
</reference>
<evidence type="ECO:0008006" key="3">
    <source>
        <dbReference type="Google" id="ProtNLM"/>
    </source>
</evidence>
<dbReference type="InterPro" id="IPR050354">
    <property type="entry name" value="F-box/kelch-repeat_ARATH"/>
</dbReference>
<dbReference type="PANTHER" id="PTHR24414:SF44">
    <property type="entry name" value="F-BOX DOMAIN-CONTAINING PROTEIN"/>
    <property type="match status" value="1"/>
</dbReference>
<dbReference type="Gene3D" id="2.120.10.80">
    <property type="entry name" value="Kelch-type beta propeller"/>
    <property type="match status" value="1"/>
</dbReference>
<comment type="caution">
    <text evidence="1">The sequence shown here is derived from an EMBL/GenBank/DDBJ whole genome shotgun (WGS) entry which is preliminary data.</text>
</comment>
<organism evidence="1 2">
    <name type="scientific">Erythroxylum novogranatense</name>
    <dbReference type="NCBI Taxonomy" id="1862640"/>
    <lineage>
        <taxon>Eukaryota</taxon>
        <taxon>Viridiplantae</taxon>
        <taxon>Streptophyta</taxon>
        <taxon>Embryophyta</taxon>
        <taxon>Tracheophyta</taxon>
        <taxon>Spermatophyta</taxon>
        <taxon>Magnoliopsida</taxon>
        <taxon>eudicotyledons</taxon>
        <taxon>Gunneridae</taxon>
        <taxon>Pentapetalae</taxon>
        <taxon>rosids</taxon>
        <taxon>fabids</taxon>
        <taxon>Malpighiales</taxon>
        <taxon>Erythroxylaceae</taxon>
        <taxon>Erythroxylum</taxon>
    </lineage>
</organism>
<gene>
    <name evidence="1" type="ORF">K2173_008293</name>
</gene>
<protein>
    <recommendedName>
        <fullName evidence="3">F-box domain-containing protein</fullName>
    </recommendedName>
</protein>
<name>A0AAV8U3L0_9ROSI</name>
<dbReference type="GO" id="GO:0005634">
    <property type="term" value="C:nucleus"/>
    <property type="evidence" value="ECO:0007669"/>
    <property type="project" value="TreeGrafter"/>
</dbReference>
<evidence type="ECO:0000313" key="1">
    <source>
        <dbReference type="EMBL" id="KAJ8773830.1"/>
    </source>
</evidence>
<dbReference type="Proteomes" id="UP001159364">
    <property type="component" value="Linkage Group LG01"/>
</dbReference>
<dbReference type="InterPro" id="IPR015915">
    <property type="entry name" value="Kelch-typ_b-propeller"/>
</dbReference>